<name>A0A085ZDF3_9FLAO</name>
<dbReference type="Pfam" id="PF16401">
    <property type="entry name" value="DUF5009"/>
    <property type="match status" value="1"/>
</dbReference>
<reference evidence="3 4" key="1">
    <citation type="submission" date="2014-07" db="EMBL/GenBank/DDBJ databases">
        <title>Genome of Flavobacterium reichenbachii LMG 25512.</title>
        <authorList>
            <person name="Stropko S.J."/>
            <person name="Pipes S.E."/>
            <person name="Newman J.D."/>
        </authorList>
    </citation>
    <scope>NUCLEOTIDE SEQUENCE [LARGE SCALE GENOMIC DNA]</scope>
    <source>
        <strain evidence="3 4">LMG 25512</strain>
    </source>
</reference>
<feature type="transmembrane region" description="Helical" evidence="1">
    <location>
        <begin position="79"/>
        <end position="96"/>
    </location>
</feature>
<feature type="transmembrane region" description="Helical" evidence="1">
    <location>
        <begin position="102"/>
        <end position="123"/>
    </location>
</feature>
<keyword evidence="1" id="KW-1133">Transmembrane helix</keyword>
<feature type="transmembrane region" description="Helical" evidence="1">
    <location>
        <begin position="158"/>
        <end position="179"/>
    </location>
</feature>
<dbReference type="eggNOG" id="COG4299">
    <property type="taxonomic scope" value="Bacteria"/>
</dbReference>
<organism evidence="3 4">
    <name type="scientific">Flavobacterium reichenbachii</name>
    <dbReference type="NCBI Taxonomy" id="362418"/>
    <lineage>
        <taxon>Bacteria</taxon>
        <taxon>Pseudomonadati</taxon>
        <taxon>Bacteroidota</taxon>
        <taxon>Flavobacteriia</taxon>
        <taxon>Flavobacteriales</taxon>
        <taxon>Flavobacteriaceae</taxon>
        <taxon>Flavobacterium</taxon>
    </lineage>
</organism>
<feature type="transmembrane region" description="Helical" evidence="1">
    <location>
        <begin position="12"/>
        <end position="29"/>
    </location>
</feature>
<feature type="transmembrane region" description="Helical" evidence="1">
    <location>
        <begin position="307"/>
        <end position="326"/>
    </location>
</feature>
<feature type="transmembrane region" description="Helical" evidence="1">
    <location>
        <begin position="135"/>
        <end position="152"/>
    </location>
</feature>
<evidence type="ECO:0000313" key="3">
    <source>
        <dbReference type="EMBL" id="KFF02467.1"/>
    </source>
</evidence>
<accession>A0A085ZDF3</accession>
<evidence type="ECO:0000256" key="1">
    <source>
        <dbReference type="SAM" id="Phobius"/>
    </source>
</evidence>
<gene>
    <name evidence="3" type="ORF">IW19_24575</name>
</gene>
<protein>
    <submittedName>
        <fullName evidence="3">Amino acid transporter</fullName>
    </submittedName>
</protein>
<dbReference type="PANTHER" id="PTHR31061:SF24">
    <property type="entry name" value="LD22376P"/>
    <property type="match status" value="1"/>
</dbReference>
<keyword evidence="1" id="KW-0812">Transmembrane</keyword>
<dbReference type="STRING" id="362418.IW19_24575"/>
<feature type="transmembrane region" description="Helical" evidence="1">
    <location>
        <begin position="49"/>
        <end position="67"/>
    </location>
</feature>
<feature type="transmembrane region" description="Helical" evidence="1">
    <location>
        <begin position="244"/>
        <end position="262"/>
    </location>
</feature>
<sequence>MVKERLISLDVFRGLTILLMTIVNNPGDWGHVFPPLLHSEWHGCTLTDLVFPFFIFIMGVAVPLAMPDKIYDDTTFNKILVRSLRMFCLGIFFNYFGKIQLFNLDGILLLVGRLLITIAVGYALMGNFSSKLKNILAVSILLIYLILAYSGIEAYQDVRLPGVLQRIAIVYFVISLLYLKTSQRTQIITGIALLLGYWAIMTLIPVPGIGEPNLDKATNLASWLDSILLKGHMYHGTVTWDPEGILSTIPSIVNGIIGLLIGQLLQLKINKNNIVLKMAGAGIALIIGGLVWNLVFPINKSLWTSSYVLYTTGLATTFFSILYYVIDITDYKKGFKLFLIWGVNPMIVFFASQIIPQALVMIQFQNPKNPEKQINLLSYLYEFGIAPFFSNPMTASLAGALTYVTIWTLILWVFYKNKLIFKV</sequence>
<feature type="transmembrane region" description="Helical" evidence="1">
    <location>
        <begin position="191"/>
        <end position="210"/>
    </location>
</feature>
<feature type="transmembrane region" description="Helical" evidence="1">
    <location>
        <begin position="397"/>
        <end position="415"/>
    </location>
</feature>
<dbReference type="InterPro" id="IPR032176">
    <property type="entry name" value="DUF5009"/>
</dbReference>
<dbReference type="RefSeq" id="WP_035690267.1">
    <property type="nucleotide sequence ID" value="NZ_JPRL01000005.1"/>
</dbReference>
<dbReference type="EMBL" id="JPRL01000005">
    <property type="protein sequence ID" value="KFF02467.1"/>
    <property type="molecule type" value="Genomic_DNA"/>
</dbReference>
<keyword evidence="4" id="KW-1185">Reference proteome</keyword>
<feature type="transmembrane region" description="Helical" evidence="1">
    <location>
        <begin position="338"/>
        <end position="362"/>
    </location>
</feature>
<dbReference type="AlphaFoldDB" id="A0A085ZDF3"/>
<feature type="transmembrane region" description="Helical" evidence="1">
    <location>
        <begin position="274"/>
        <end position="295"/>
    </location>
</feature>
<feature type="domain" description="DUF5009" evidence="2">
    <location>
        <begin position="8"/>
        <end position="152"/>
    </location>
</feature>
<comment type="caution">
    <text evidence="3">The sequence shown here is derived from an EMBL/GenBank/DDBJ whole genome shotgun (WGS) entry which is preliminary data.</text>
</comment>
<evidence type="ECO:0000259" key="2">
    <source>
        <dbReference type="Pfam" id="PF16401"/>
    </source>
</evidence>
<keyword evidence="1" id="KW-0472">Membrane</keyword>
<dbReference type="PANTHER" id="PTHR31061">
    <property type="entry name" value="LD22376P"/>
    <property type="match status" value="1"/>
</dbReference>
<dbReference type="Proteomes" id="UP000028715">
    <property type="component" value="Unassembled WGS sequence"/>
</dbReference>
<proteinExistence type="predicted"/>
<evidence type="ECO:0000313" key="4">
    <source>
        <dbReference type="Proteomes" id="UP000028715"/>
    </source>
</evidence>
<dbReference type="OrthoDB" id="9788724at2"/>